<evidence type="ECO:0000313" key="4">
    <source>
        <dbReference type="EMBL" id="KAF7503424.1"/>
    </source>
</evidence>
<sequence length="237" mass="25824">MKAHRLILSACIAAVVAKAYTFERLDKNNAVLLVVDHQIGLAQLVRDFTPTEFWNNVLAHAALGNLFNLPTVMTTSAETGPNGYLPREIVEMHPNAPLIRRNGEVNAWDNPEFRAAVEATGKRQVILAGIVTEVCTAFLALSLREAGYSVWANTDASGTFTPRLADEANRRMEQAGVHLMGMFGIVGDLMRDWRNTPGGAEVFPYLDTYLKAFSITARAHGGAVENGTMVPGEAELI</sequence>
<dbReference type="SUPFAM" id="SSF52499">
    <property type="entry name" value="Isochorismatase-like hydrolases"/>
    <property type="match status" value="1"/>
</dbReference>
<name>A0A8H7DXX9_9EURO</name>
<keyword evidence="5" id="KW-1185">Reference proteome</keyword>
<dbReference type="EMBL" id="JAACFV010000179">
    <property type="protein sequence ID" value="KAF7503424.1"/>
    <property type="molecule type" value="Genomic_DNA"/>
</dbReference>
<feature type="signal peptide" evidence="2">
    <location>
        <begin position="1"/>
        <end position="19"/>
    </location>
</feature>
<accession>A0A8H7DXX9</accession>
<organism evidence="4 5">
    <name type="scientific">Endocarpon pusillum</name>
    <dbReference type="NCBI Taxonomy" id="364733"/>
    <lineage>
        <taxon>Eukaryota</taxon>
        <taxon>Fungi</taxon>
        <taxon>Dikarya</taxon>
        <taxon>Ascomycota</taxon>
        <taxon>Pezizomycotina</taxon>
        <taxon>Eurotiomycetes</taxon>
        <taxon>Chaetothyriomycetidae</taxon>
        <taxon>Verrucariales</taxon>
        <taxon>Verrucariaceae</taxon>
        <taxon>Endocarpon</taxon>
    </lineage>
</organism>
<reference evidence="4" key="1">
    <citation type="submission" date="2020-02" db="EMBL/GenBank/DDBJ databases">
        <authorList>
            <person name="Palmer J.M."/>
        </authorList>
    </citation>
    <scope>NUCLEOTIDE SEQUENCE</scope>
    <source>
        <strain evidence="4">EPUS1.4</strain>
        <tissue evidence="4">Thallus</tissue>
    </source>
</reference>
<dbReference type="AlphaFoldDB" id="A0A8H7DXX9"/>
<proteinExistence type="inferred from homology"/>
<protein>
    <recommendedName>
        <fullName evidence="3">Isochorismatase-like domain-containing protein</fullName>
    </recommendedName>
</protein>
<dbReference type="InterPro" id="IPR000868">
    <property type="entry name" value="Isochorismatase-like_dom"/>
</dbReference>
<dbReference type="PANTHER" id="PTHR43559">
    <property type="entry name" value="HYDROLASE YCAC-RELATED"/>
    <property type="match status" value="1"/>
</dbReference>
<comment type="similarity">
    <text evidence="1">Belongs to the isochorismatase family.</text>
</comment>
<dbReference type="InterPro" id="IPR053152">
    <property type="entry name" value="Hydrolase_YcaC-like"/>
</dbReference>
<dbReference type="Proteomes" id="UP000606974">
    <property type="component" value="Unassembled WGS sequence"/>
</dbReference>
<comment type="caution">
    <text evidence="4">The sequence shown here is derived from an EMBL/GenBank/DDBJ whole genome shotgun (WGS) entry which is preliminary data.</text>
</comment>
<dbReference type="Gene3D" id="3.40.50.850">
    <property type="entry name" value="Isochorismatase-like"/>
    <property type="match status" value="1"/>
</dbReference>
<feature type="chain" id="PRO_5034244015" description="Isochorismatase-like domain-containing protein" evidence="2">
    <location>
        <begin position="20"/>
        <end position="237"/>
    </location>
</feature>
<dbReference type="OrthoDB" id="167809at2759"/>
<evidence type="ECO:0000313" key="5">
    <source>
        <dbReference type="Proteomes" id="UP000606974"/>
    </source>
</evidence>
<evidence type="ECO:0000256" key="1">
    <source>
        <dbReference type="ARBA" id="ARBA00006336"/>
    </source>
</evidence>
<evidence type="ECO:0000259" key="3">
    <source>
        <dbReference type="Pfam" id="PF00857"/>
    </source>
</evidence>
<keyword evidence="2" id="KW-0732">Signal</keyword>
<dbReference type="Pfam" id="PF00857">
    <property type="entry name" value="Isochorismatase"/>
    <property type="match status" value="1"/>
</dbReference>
<dbReference type="PANTHER" id="PTHR43559:SF3">
    <property type="entry name" value="HYDROLASE YCAC-RELATED"/>
    <property type="match status" value="1"/>
</dbReference>
<gene>
    <name evidence="4" type="ORF">GJ744_003754</name>
</gene>
<feature type="domain" description="Isochorismatase-like" evidence="3">
    <location>
        <begin position="31"/>
        <end position="180"/>
    </location>
</feature>
<evidence type="ECO:0000256" key="2">
    <source>
        <dbReference type="SAM" id="SignalP"/>
    </source>
</evidence>
<dbReference type="InterPro" id="IPR036380">
    <property type="entry name" value="Isochorismatase-like_sf"/>
</dbReference>